<proteinExistence type="inferred from homology"/>
<dbReference type="HAMAP" id="MF_00379">
    <property type="entry name" value="GTPase_MnmE"/>
    <property type="match status" value="1"/>
</dbReference>
<dbReference type="SUPFAM" id="SSF52540">
    <property type="entry name" value="P-loop containing nucleoside triphosphate hydrolases"/>
    <property type="match status" value="1"/>
</dbReference>
<keyword evidence="4 10" id="KW-0479">Metal-binding</keyword>
<dbReference type="PROSITE" id="PS51709">
    <property type="entry name" value="G_TRME"/>
    <property type="match status" value="1"/>
</dbReference>
<evidence type="ECO:0000256" key="10">
    <source>
        <dbReference type="HAMAP-Rule" id="MF_00379"/>
    </source>
</evidence>
<dbReference type="Gene3D" id="1.20.120.430">
    <property type="entry name" value="tRNA modification GTPase MnmE domain 2"/>
    <property type="match status" value="1"/>
</dbReference>
<organism evidence="13 14">
    <name type="scientific">Helicobacter jaachi</name>
    <dbReference type="NCBI Taxonomy" id="1677920"/>
    <lineage>
        <taxon>Bacteria</taxon>
        <taxon>Pseudomonadati</taxon>
        <taxon>Campylobacterota</taxon>
        <taxon>Epsilonproteobacteria</taxon>
        <taxon>Campylobacterales</taxon>
        <taxon>Helicobacteraceae</taxon>
        <taxon>Helicobacter</taxon>
    </lineage>
</organism>
<dbReference type="GO" id="GO:0046872">
    <property type="term" value="F:metal ion binding"/>
    <property type="evidence" value="ECO:0007669"/>
    <property type="project" value="UniProtKB-KW"/>
</dbReference>
<keyword evidence="8 10" id="KW-0630">Potassium</keyword>
<dbReference type="PANTHER" id="PTHR42714:SF2">
    <property type="entry name" value="TRNA MODIFICATION GTPASE GTPBP3, MITOCHONDRIAL"/>
    <property type="match status" value="1"/>
</dbReference>
<dbReference type="InterPro" id="IPR006073">
    <property type="entry name" value="GTP-bd"/>
</dbReference>
<evidence type="ECO:0000313" key="14">
    <source>
        <dbReference type="Proteomes" id="UP000029733"/>
    </source>
</evidence>
<evidence type="ECO:0000256" key="6">
    <source>
        <dbReference type="ARBA" id="ARBA00022801"/>
    </source>
</evidence>
<dbReference type="InterPro" id="IPR025867">
    <property type="entry name" value="MnmE_helical"/>
</dbReference>
<comment type="subcellular location">
    <subcellularLocation>
        <location evidence="10">Cytoplasm</location>
    </subcellularLocation>
</comment>
<dbReference type="RefSeq" id="WP_034355601.1">
    <property type="nucleotide sequence ID" value="NZ_JRPR02000003.1"/>
</dbReference>
<dbReference type="FunFam" id="3.40.50.300:FF:001376">
    <property type="entry name" value="tRNA modification GTPase MnmE"/>
    <property type="match status" value="1"/>
</dbReference>
<dbReference type="Pfam" id="PF12631">
    <property type="entry name" value="MnmE_helical"/>
    <property type="match status" value="1"/>
</dbReference>
<name>A0A4U8T9T5_9HELI</name>
<dbReference type="Gene3D" id="3.40.50.300">
    <property type="entry name" value="P-loop containing nucleotide triphosphate hydrolases"/>
    <property type="match status" value="1"/>
</dbReference>
<keyword evidence="3 10" id="KW-0819">tRNA processing</keyword>
<keyword evidence="2 10" id="KW-0963">Cytoplasm</keyword>
<feature type="binding site" evidence="10">
    <location>
        <position position="251"/>
    </location>
    <ligand>
        <name>K(+)</name>
        <dbReference type="ChEBI" id="CHEBI:29103"/>
    </ligand>
</feature>
<sequence length="463" mass="50820">MRNTSSSTTLDDSTIVAIATPIGIGAISIVRLSGARAYEITLLLTKKNQLLPRYAHLCRIYDREGVAIDEAIVLYFPKPHSYTTQDVCEVQCHGGIVSARAIVELCINLGARMAQAGEFSKRAFLGGRLDLAQIQAIAGLIQSQSLEANKMLMRQLSGELSTFVEEVRESLLLVLAYMEASIDYGDEVGDTTHFIHTTLGKIKQKLEQVYSASIARQGVINGYTLSIIGKPNVGKSSLLNALLMYERAIVSDIEGTTRDTIEETLCIGSALVRVVDTAGIRQSDDSIERIGITKAKEAVSRSDIILAVFDNSQHFDEKDSAIMDILEQNARENKHIVIILNKSDMGATHNESIFAKFNAPILRTSIKHNGARDILKVIEPIVSANSGSDSIILTSSYQLECLKNALDSINKVIAGLKDDCIQSWIELQAFHIQDCIESISALTRPYEHTELLDRLFGTFCLGK</sequence>
<evidence type="ECO:0000256" key="2">
    <source>
        <dbReference type="ARBA" id="ARBA00022490"/>
    </source>
</evidence>
<dbReference type="CDD" id="cd14858">
    <property type="entry name" value="TrmE_N"/>
    <property type="match status" value="1"/>
</dbReference>
<evidence type="ECO:0000313" key="13">
    <source>
        <dbReference type="EMBL" id="TLD96596.1"/>
    </source>
</evidence>
<dbReference type="InterPro" id="IPR027266">
    <property type="entry name" value="TrmE/GcvT-like"/>
</dbReference>
<dbReference type="Proteomes" id="UP000029733">
    <property type="component" value="Unassembled WGS sequence"/>
</dbReference>
<dbReference type="GO" id="GO:0002098">
    <property type="term" value="P:tRNA wobble uridine modification"/>
    <property type="evidence" value="ECO:0007669"/>
    <property type="project" value="TreeGrafter"/>
</dbReference>
<comment type="caution">
    <text evidence="10">Lacks conserved residue(s) required for the propagation of feature annotation.</text>
</comment>
<dbReference type="EMBL" id="JRPR02000003">
    <property type="protein sequence ID" value="TLD96596.1"/>
    <property type="molecule type" value="Genomic_DNA"/>
</dbReference>
<keyword evidence="7 10" id="KW-0460">Magnesium</keyword>
<dbReference type="Pfam" id="PF01926">
    <property type="entry name" value="MMR_HSR1"/>
    <property type="match status" value="1"/>
</dbReference>
<dbReference type="SUPFAM" id="SSF103025">
    <property type="entry name" value="Folate-binding domain"/>
    <property type="match status" value="1"/>
</dbReference>
<dbReference type="InterPro" id="IPR005225">
    <property type="entry name" value="Small_GTP-bd"/>
</dbReference>
<dbReference type="OrthoDB" id="9805918at2"/>
<comment type="cofactor">
    <cofactor evidence="10">
        <name>K(+)</name>
        <dbReference type="ChEBI" id="CHEBI:29103"/>
    </cofactor>
    <text evidence="10">Binds 1 potassium ion per subunit.</text>
</comment>
<dbReference type="InterPro" id="IPR031168">
    <property type="entry name" value="G_TrmE"/>
</dbReference>
<feature type="binding site" evidence="10">
    <location>
        <begin position="276"/>
        <end position="279"/>
    </location>
    <ligand>
        <name>GTP</name>
        <dbReference type="ChEBI" id="CHEBI:37565"/>
    </ligand>
</feature>
<accession>A0A4U8T9T5</accession>
<feature type="binding site" evidence="10">
    <location>
        <position position="236"/>
    </location>
    <ligand>
        <name>Mg(2+)</name>
        <dbReference type="ChEBI" id="CHEBI:18420"/>
    </ligand>
</feature>
<dbReference type="STRING" id="1677920.LS71_06835"/>
<evidence type="ECO:0000256" key="4">
    <source>
        <dbReference type="ARBA" id="ARBA00022723"/>
    </source>
</evidence>
<feature type="binding site" evidence="10">
    <location>
        <position position="253"/>
    </location>
    <ligand>
        <name>K(+)</name>
        <dbReference type="ChEBI" id="CHEBI:29103"/>
    </ligand>
</feature>
<dbReference type="GO" id="GO:0005829">
    <property type="term" value="C:cytosol"/>
    <property type="evidence" value="ECO:0007669"/>
    <property type="project" value="TreeGrafter"/>
</dbReference>
<dbReference type="Gene3D" id="3.30.1360.120">
    <property type="entry name" value="Probable tRNA modification gtpase trme, domain 1"/>
    <property type="match status" value="1"/>
</dbReference>
<keyword evidence="14" id="KW-1185">Reference proteome</keyword>
<comment type="caution">
    <text evidence="13">The sequence shown here is derived from an EMBL/GenBank/DDBJ whole genome shotgun (WGS) entry which is preliminary data.</text>
</comment>
<dbReference type="NCBIfam" id="TIGR00231">
    <property type="entry name" value="small_GTP"/>
    <property type="match status" value="1"/>
</dbReference>
<evidence type="ECO:0000256" key="5">
    <source>
        <dbReference type="ARBA" id="ARBA00022741"/>
    </source>
</evidence>
<dbReference type="InterPro" id="IPR004520">
    <property type="entry name" value="GTPase_MnmE"/>
</dbReference>
<feature type="binding site" evidence="10">
    <location>
        <position position="232"/>
    </location>
    <ligand>
        <name>K(+)</name>
        <dbReference type="ChEBI" id="CHEBI:29103"/>
    </ligand>
</feature>
<dbReference type="GO" id="GO:0005525">
    <property type="term" value="F:GTP binding"/>
    <property type="evidence" value="ECO:0007669"/>
    <property type="project" value="UniProtKB-UniRule"/>
</dbReference>
<feature type="binding site" evidence="10">
    <location>
        <position position="128"/>
    </location>
    <ligand>
        <name>(6S)-5-formyl-5,6,7,8-tetrahydrofolate</name>
        <dbReference type="ChEBI" id="CHEBI:57457"/>
    </ligand>
</feature>
<dbReference type="GO" id="GO:0003924">
    <property type="term" value="F:GTPase activity"/>
    <property type="evidence" value="ECO:0007669"/>
    <property type="project" value="UniProtKB-UniRule"/>
</dbReference>
<dbReference type="InterPro" id="IPR018948">
    <property type="entry name" value="GTP-bd_TrmE_N"/>
</dbReference>
<dbReference type="NCBIfam" id="TIGR00450">
    <property type="entry name" value="mnmE_trmE_thdF"/>
    <property type="match status" value="1"/>
</dbReference>
<keyword evidence="5 10" id="KW-0547">Nucleotide-binding</keyword>
<dbReference type="PANTHER" id="PTHR42714">
    <property type="entry name" value="TRNA MODIFICATION GTPASE GTPBP3"/>
    <property type="match status" value="1"/>
</dbReference>
<feature type="binding site" evidence="10">
    <location>
        <position position="256"/>
    </location>
    <ligand>
        <name>K(+)</name>
        <dbReference type="ChEBI" id="CHEBI:29103"/>
    </ligand>
</feature>
<comment type="subunit">
    <text evidence="10">Homodimer. Heterotetramer of two MnmE and two MnmG subunits.</text>
</comment>
<gene>
    <name evidence="10 13" type="primary">mnmE</name>
    <name evidence="10" type="synonym">trmE</name>
    <name evidence="13" type="ORF">LS71_005935</name>
</gene>
<feature type="binding site" evidence="10">
    <location>
        <begin position="232"/>
        <end position="237"/>
    </location>
    <ligand>
        <name>GTP</name>
        <dbReference type="ChEBI" id="CHEBI:37565"/>
    </ligand>
</feature>
<evidence type="ECO:0000256" key="1">
    <source>
        <dbReference type="ARBA" id="ARBA00011043"/>
    </source>
</evidence>
<comment type="function">
    <text evidence="10">Exhibits a very high intrinsic GTPase hydrolysis rate. Involved in the addition of a carboxymethylaminomethyl (cmnm) group at the wobble position (U34) of certain tRNAs, forming tRNA-cmnm(5)s(2)U34.</text>
</comment>
<keyword evidence="6 10" id="KW-0378">Hydrolase</keyword>
<feature type="domain" description="TrmE-type G" evidence="12">
    <location>
        <begin position="222"/>
        <end position="414"/>
    </location>
</feature>
<evidence type="ECO:0000259" key="12">
    <source>
        <dbReference type="PROSITE" id="PS51709"/>
    </source>
</evidence>
<dbReference type="Pfam" id="PF10396">
    <property type="entry name" value="TrmE_N"/>
    <property type="match status" value="1"/>
</dbReference>
<protein>
    <recommendedName>
        <fullName evidence="10">tRNA modification GTPase MnmE</fullName>
        <ecNumber evidence="10">3.6.-.-</ecNumber>
    </recommendedName>
</protein>
<evidence type="ECO:0000256" key="7">
    <source>
        <dbReference type="ARBA" id="ARBA00022842"/>
    </source>
</evidence>
<evidence type="ECO:0000256" key="8">
    <source>
        <dbReference type="ARBA" id="ARBA00022958"/>
    </source>
</evidence>
<feature type="binding site" evidence="10">
    <location>
        <position position="89"/>
    </location>
    <ligand>
        <name>(6S)-5-formyl-5,6,7,8-tetrahydrofolate</name>
        <dbReference type="ChEBI" id="CHEBI:57457"/>
    </ligand>
</feature>
<reference evidence="13 14" key="1">
    <citation type="journal article" date="2014" name="Genome Announc.">
        <title>Draft genome sequences of eight enterohepatic helicobacter species isolated from both laboratory and wild rodents.</title>
        <authorList>
            <person name="Sheh A."/>
            <person name="Shen Z."/>
            <person name="Fox J.G."/>
        </authorList>
    </citation>
    <scope>NUCLEOTIDE SEQUENCE [LARGE SCALE GENOMIC DNA]</scope>
    <source>
        <strain evidence="13 14">MIT 09-6949</strain>
    </source>
</reference>
<dbReference type="EC" id="3.6.-.-" evidence="10"/>
<feature type="binding site" evidence="10">
    <location>
        <position position="463"/>
    </location>
    <ligand>
        <name>(6S)-5-formyl-5,6,7,8-tetrahydrofolate</name>
        <dbReference type="ChEBI" id="CHEBI:57457"/>
    </ligand>
</feature>
<dbReference type="InterPro" id="IPR027417">
    <property type="entry name" value="P-loop_NTPase"/>
</dbReference>
<evidence type="ECO:0000256" key="9">
    <source>
        <dbReference type="ARBA" id="ARBA00023134"/>
    </source>
</evidence>
<dbReference type="InterPro" id="IPR027368">
    <property type="entry name" value="MnmE_dom2"/>
</dbReference>
<evidence type="ECO:0000256" key="3">
    <source>
        <dbReference type="ARBA" id="ARBA00022694"/>
    </source>
</evidence>
<dbReference type="AlphaFoldDB" id="A0A4U8T9T5"/>
<evidence type="ECO:0000256" key="11">
    <source>
        <dbReference type="RuleBase" id="RU003313"/>
    </source>
</evidence>
<feature type="binding site" evidence="10">
    <location>
        <position position="257"/>
    </location>
    <ligand>
        <name>Mg(2+)</name>
        <dbReference type="ChEBI" id="CHEBI:18420"/>
    </ligand>
</feature>
<feature type="binding site" evidence="10">
    <location>
        <begin position="251"/>
        <end position="257"/>
    </location>
    <ligand>
        <name>GTP</name>
        <dbReference type="ChEBI" id="CHEBI:37565"/>
    </ligand>
</feature>
<dbReference type="GO" id="GO:0030488">
    <property type="term" value="P:tRNA methylation"/>
    <property type="evidence" value="ECO:0007669"/>
    <property type="project" value="TreeGrafter"/>
</dbReference>
<comment type="similarity">
    <text evidence="1 10 11">Belongs to the TRAFAC class TrmE-Era-EngA-EngB-Septin-like GTPase superfamily. TrmE GTPase family.</text>
</comment>
<dbReference type="CDD" id="cd04164">
    <property type="entry name" value="trmE"/>
    <property type="match status" value="1"/>
</dbReference>
<feature type="binding site" evidence="10">
    <location>
        <position position="31"/>
    </location>
    <ligand>
        <name>(6S)-5-formyl-5,6,7,8-tetrahydrofolate</name>
        <dbReference type="ChEBI" id="CHEBI:57457"/>
    </ligand>
</feature>
<keyword evidence="9 10" id="KW-0342">GTP-binding</keyword>